<reference evidence="1 2" key="1">
    <citation type="submission" date="2018-08" db="EMBL/GenBank/DDBJ databases">
        <authorList>
            <person name="Lorentzen P. G. S. M."/>
        </authorList>
    </citation>
    <scope>NUCLEOTIDE SEQUENCE [LARGE SCALE GENOMIC DNA]</scope>
    <source>
        <strain evidence="1 2">CRBO_1381</strain>
    </source>
</reference>
<protein>
    <submittedName>
        <fullName evidence="1">Uncharacterized protein</fullName>
    </submittedName>
</protein>
<organism evidence="1 2">
    <name type="scientific">Oenococcus oeni</name>
    <name type="common">Leuconostoc oenos</name>
    <dbReference type="NCBI Taxonomy" id="1247"/>
    <lineage>
        <taxon>Bacteria</taxon>
        <taxon>Bacillati</taxon>
        <taxon>Bacillota</taxon>
        <taxon>Bacilli</taxon>
        <taxon>Lactobacillales</taxon>
        <taxon>Lactobacillaceae</taxon>
        <taxon>Oenococcus</taxon>
    </lineage>
</organism>
<name>A0AAQ2URW8_OENOE</name>
<proteinExistence type="predicted"/>
<dbReference type="EMBL" id="LR031358">
    <property type="protein sequence ID" value="VDB97764.1"/>
    <property type="molecule type" value="Genomic_DNA"/>
</dbReference>
<evidence type="ECO:0000313" key="2">
    <source>
        <dbReference type="Proteomes" id="UP000294726"/>
    </source>
</evidence>
<evidence type="ECO:0000313" key="1">
    <source>
        <dbReference type="EMBL" id="VDB97764.1"/>
    </source>
</evidence>
<gene>
    <name evidence="1" type="ORF">OENI_0696</name>
</gene>
<dbReference type="AlphaFoldDB" id="A0AAQ2URW8"/>
<sequence>MEKPHFKLLIVMFCPSNLMLVYTKLTDQDNSYRPNISLGLKTTMLLMEIKIVILILDQLFKLK</sequence>
<accession>A0AAQ2URW8</accession>
<dbReference type="Proteomes" id="UP000294726">
    <property type="component" value="Chromosome"/>
</dbReference>